<feature type="region of interest" description="Disordered" evidence="1">
    <location>
        <begin position="409"/>
        <end position="494"/>
    </location>
</feature>
<gene>
    <name evidence="2" type="ORF">F511_24833</name>
</gene>
<evidence type="ECO:0000256" key="1">
    <source>
        <dbReference type="SAM" id="MobiDB-lite"/>
    </source>
</evidence>
<name>A0A2Z7AMU9_9LAMI</name>
<protein>
    <recommendedName>
        <fullName evidence="4">Dystroglycan-like</fullName>
    </recommendedName>
</protein>
<sequence length="494" mass="54445">MVRMFKYLEEIGLNGFLEASDYVFEGAVTEFFANAKVITGTIVRFVANRKLVVTKDMFAEVFGLQTEGLVGFLDIPTETIVEMRRKSSGTDVSFRAPNRKKEMKMKYRLLHDIISKELCAKASSFDVVTSEKFDLMVAISAGFKVNWAQVLFQILIAMVHSPSRQSQGFVVQVGVLLQNLVKEDLGESVKLHPQKVLNNKSVHSYMKKNLNVVPYGETRNVSGATASEKQSTVDNIPSLTKKPEKEAGEMNKPEKAVVEKPKKKKEKVVQMVKMQKVVVQQPVEALIQAAPAKSKSGSSSEADSHPLAKLKKGDAAPKHKMVIESSDSESTVSLPMENIMKKKIGADEGSTVLAPGAGYGSRSRDTEEKTPEVERQDDDASTVADQEEHVECRNQKEMEAVTNKGAIVVRSAPEQSAQQSITSADCGRYRQSGPRPEPRLLHQPALEALTNSARTDSPRRVGRKRISGDDGRRRRRRTAGGGVWRGGKGRLSSS</sequence>
<feature type="compositionally biased region" description="Basic and acidic residues" evidence="1">
    <location>
        <begin position="302"/>
        <end position="317"/>
    </location>
</feature>
<evidence type="ECO:0000313" key="3">
    <source>
        <dbReference type="Proteomes" id="UP000250235"/>
    </source>
</evidence>
<dbReference type="AlphaFoldDB" id="A0A2Z7AMU9"/>
<feature type="compositionally biased region" description="Low complexity" evidence="1">
    <location>
        <begin position="290"/>
        <end position="301"/>
    </location>
</feature>
<feature type="compositionally biased region" description="Polar residues" evidence="1">
    <location>
        <begin position="222"/>
        <end position="238"/>
    </location>
</feature>
<feature type="compositionally biased region" description="Polar residues" evidence="1">
    <location>
        <begin position="413"/>
        <end position="423"/>
    </location>
</feature>
<feature type="compositionally biased region" description="Basic and acidic residues" evidence="1">
    <location>
        <begin position="241"/>
        <end position="260"/>
    </location>
</feature>
<accession>A0A2Z7AMU9</accession>
<dbReference type="EMBL" id="KV014098">
    <property type="protein sequence ID" value="KZV22786.1"/>
    <property type="molecule type" value="Genomic_DNA"/>
</dbReference>
<proteinExistence type="predicted"/>
<evidence type="ECO:0000313" key="2">
    <source>
        <dbReference type="EMBL" id="KZV22786.1"/>
    </source>
</evidence>
<dbReference type="OrthoDB" id="1751168at2759"/>
<reference evidence="2 3" key="1">
    <citation type="journal article" date="2015" name="Proc. Natl. Acad. Sci. U.S.A.">
        <title>The resurrection genome of Boea hygrometrica: A blueprint for survival of dehydration.</title>
        <authorList>
            <person name="Xiao L."/>
            <person name="Yang G."/>
            <person name="Zhang L."/>
            <person name="Yang X."/>
            <person name="Zhao S."/>
            <person name="Ji Z."/>
            <person name="Zhou Q."/>
            <person name="Hu M."/>
            <person name="Wang Y."/>
            <person name="Chen M."/>
            <person name="Xu Y."/>
            <person name="Jin H."/>
            <person name="Xiao X."/>
            <person name="Hu G."/>
            <person name="Bao F."/>
            <person name="Hu Y."/>
            <person name="Wan P."/>
            <person name="Li L."/>
            <person name="Deng X."/>
            <person name="Kuang T."/>
            <person name="Xiang C."/>
            <person name="Zhu J.K."/>
            <person name="Oliver M.J."/>
            <person name="He Y."/>
        </authorList>
    </citation>
    <scope>NUCLEOTIDE SEQUENCE [LARGE SCALE GENOMIC DNA]</scope>
    <source>
        <strain evidence="3">cv. XS01</strain>
    </source>
</reference>
<feature type="compositionally biased region" description="Basic and acidic residues" evidence="1">
    <location>
        <begin position="362"/>
        <end position="374"/>
    </location>
</feature>
<evidence type="ECO:0008006" key="4">
    <source>
        <dbReference type="Google" id="ProtNLM"/>
    </source>
</evidence>
<keyword evidence="3" id="KW-1185">Reference proteome</keyword>
<organism evidence="2 3">
    <name type="scientific">Dorcoceras hygrometricum</name>
    <dbReference type="NCBI Taxonomy" id="472368"/>
    <lineage>
        <taxon>Eukaryota</taxon>
        <taxon>Viridiplantae</taxon>
        <taxon>Streptophyta</taxon>
        <taxon>Embryophyta</taxon>
        <taxon>Tracheophyta</taxon>
        <taxon>Spermatophyta</taxon>
        <taxon>Magnoliopsida</taxon>
        <taxon>eudicotyledons</taxon>
        <taxon>Gunneridae</taxon>
        <taxon>Pentapetalae</taxon>
        <taxon>asterids</taxon>
        <taxon>lamiids</taxon>
        <taxon>Lamiales</taxon>
        <taxon>Gesneriaceae</taxon>
        <taxon>Didymocarpoideae</taxon>
        <taxon>Trichosporeae</taxon>
        <taxon>Loxocarpinae</taxon>
        <taxon>Dorcoceras</taxon>
    </lineage>
</organism>
<feature type="region of interest" description="Disordered" evidence="1">
    <location>
        <begin position="290"/>
        <end position="393"/>
    </location>
</feature>
<dbReference type="Proteomes" id="UP000250235">
    <property type="component" value="Unassembled WGS sequence"/>
</dbReference>
<feature type="region of interest" description="Disordered" evidence="1">
    <location>
        <begin position="222"/>
        <end position="261"/>
    </location>
</feature>